<dbReference type="PANTHER" id="PTHR35088:SF1">
    <property type="entry name" value="COILED-COIL DOMAIN-CONTAINING PROTEIN 178"/>
    <property type="match status" value="1"/>
</dbReference>
<organism evidence="2 3">
    <name type="scientific">Sarcophilus harrisii</name>
    <name type="common">Tasmanian devil</name>
    <name type="synonym">Sarcophilus laniarius</name>
    <dbReference type="NCBI Taxonomy" id="9305"/>
    <lineage>
        <taxon>Eukaryota</taxon>
        <taxon>Metazoa</taxon>
        <taxon>Chordata</taxon>
        <taxon>Craniata</taxon>
        <taxon>Vertebrata</taxon>
        <taxon>Euteleostomi</taxon>
        <taxon>Mammalia</taxon>
        <taxon>Metatheria</taxon>
        <taxon>Dasyuromorphia</taxon>
        <taxon>Dasyuridae</taxon>
        <taxon>Sarcophilus</taxon>
    </lineage>
</organism>
<dbReference type="PANTHER" id="PTHR35088">
    <property type="entry name" value="COILED-COIL DOMAIN-CONTAINING PROTEIN 178"/>
    <property type="match status" value="1"/>
</dbReference>
<evidence type="ECO:0000313" key="2">
    <source>
        <dbReference type="Ensembl" id="ENSSHAP00000038449.1"/>
    </source>
</evidence>
<dbReference type="Ensembl" id="ENSSHAT00000048659.1">
    <property type="protein sequence ID" value="ENSSHAP00000038449.1"/>
    <property type="gene ID" value="ENSSHAG00000002994.2"/>
</dbReference>
<name>A0A7N4PH91_SARHA</name>
<dbReference type="GeneTree" id="ENSGT00940000166855"/>
<sequence>MSDKISYYKFKNLRPSQMLLQALALIQQNEDIEEALRQIRILSRNRGKKTTVELLKLLTAYCDEKFDLDKELKELETIPPKKHDDFLLGYPTRRISCAVVNTPSPCVNKTVGHIEDLEIKIEECFHQFECLLRERFESPIKVQEIEGYIFPKPSDFHARFFTKEDGNLKHQTVTVLADAIHLIRTLETDRKDAADALIEQRLRKRLICSKIDGLSFWRLQKLPFAVQQEHETCSSEILELQGNLEKEMQKLKKLKNLVSKEEATTMTLKRDVQFMKEHKPLLEEKLFVETEILRKLYEKRDEALASCQAVRDALDQILFQYQLTIRMSKKEKERMVRDLKVAEENLDRTEKDLKNTQQVFKHYCTEVEKVKKSLDLQKEELHFLRKNRQETRTKVNELTTKLIELKKVVYLNSEKIKKLEEECETSLNEYQDALLEAYFKKLIRDQTGLAIMIKNRMETVMAEHEEQKRYMEVKKEDALQALSEMEAPFQELLEEVARVKELKDEQIETIQALEVHKEEVVRRRTQIQMEYVQRKSEMLEAIVTSKKRRVTLAKEIELAKTTIVTLTKEIKHTKEELETKRDEKIFLDEKLGKLREIYEFAKYNRSNYKELFDMLIDELKILEVRMSQERKALDNSLMSRKEILQTKTIKYHISLDENLRLAQEYQQALKHFLQVKDWYLDEFHKKMSAKAAVRDGLQLLLLQERMHFSLVEYFILRTLFSKLELEMTQRRAHGNICRIILLERKADTLVQRIIDFMQSLSDGSWKTEG</sequence>
<feature type="coiled-coil region" evidence="1">
    <location>
        <begin position="556"/>
        <end position="590"/>
    </location>
</feature>
<reference evidence="2 3" key="1">
    <citation type="journal article" date="2011" name="Proc. Natl. Acad. Sci. U.S.A.">
        <title>Genetic diversity and population structure of the endangered marsupial Sarcophilus harrisii (Tasmanian devil).</title>
        <authorList>
            <person name="Miller W."/>
            <person name="Hayes V.M."/>
            <person name="Ratan A."/>
            <person name="Petersen D.C."/>
            <person name="Wittekindt N.E."/>
            <person name="Miller J."/>
            <person name="Walenz B."/>
            <person name="Knight J."/>
            <person name="Qi J."/>
            <person name="Zhao F."/>
            <person name="Wang Q."/>
            <person name="Bedoya-Reina O.C."/>
            <person name="Katiyar N."/>
            <person name="Tomsho L.P."/>
            <person name="Kasson L.M."/>
            <person name="Hardie R.A."/>
            <person name="Woodbridge P."/>
            <person name="Tindall E.A."/>
            <person name="Bertelsen M.F."/>
            <person name="Dixon D."/>
            <person name="Pyecroft S."/>
            <person name="Helgen K.M."/>
            <person name="Lesk A.M."/>
            <person name="Pringle T.H."/>
            <person name="Patterson N."/>
            <person name="Zhang Y."/>
            <person name="Kreiss A."/>
            <person name="Woods G.M."/>
            <person name="Jones M.E."/>
            <person name="Schuster S.C."/>
        </authorList>
    </citation>
    <scope>NUCLEOTIDE SEQUENCE [LARGE SCALE GENOMIC DNA]</scope>
</reference>
<keyword evidence="3" id="KW-1185">Reference proteome</keyword>
<feature type="coiled-coil region" evidence="1">
    <location>
        <begin position="461"/>
        <end position="519"/>
    </location>
</feature>
<dbReference type="FunCoup" id="A0A7N4PH91">
    <property type="interactions" value="20"/>
</dbReference>
<dbReference type="AlphaFoldDB" id="A0A7N4PH91"/>
<reference evidence="2" key="3">
    <citation type="submission" date="2025-09" db="UniProtKB">
        <authorList>
            <consortium name="Ensembl"/>
        </authorList>
    </citation>
    <scope>IDENTIFICATION</scope>
</reference>
<protein>
    <recommendedName>
        <fullName evidence="4">Coiled-coil domain containing 178</fullName>
    </recommendedName>
</protein>
<evidence type="ECO:0000256" key="1">
    <source>
        <dbReference type="SAM" id="Coils"/>
    </source>
</evidence>
<dbReference type="Proteomes" id="UP000007648">
    <property type="component" value="Unassembled WGS sequence"/>
</dbReference>
<dbReference type="InterPro" id="IPR038826">
    <property type="entry name" value="CCDC178"/>
</dbReference>
<proteinExistence type="predicted"/>
<feature type="coiled-coil region" evidence="1">
    <location>
        <begin position="325"/>
        <end position="436"/>
    </location>
</feature>
<gene>
    <name evidence="2" type="primary">CCDC178</name>
</gene>
<evidence type="ECO:0008006" key="4">
    <source>
        <dbReference type="Google" id="ProtNLM"/>
    </source>
</evidence>
<reference evidence="2" key="2">
    <citation type="submission" date="2025-08" db="UniProtKB">
        <authorList>
            <consortium name="Ensembl"/>
        </authorList>
    </citation>
    <scope>IDENTIFICATION</scope>
</reference>
<keyword evidence="1" id="KW-0175">Coiled coil</keyword>
<evidence type="ECO:0000313" key="3">
    <source>
        <dbReference type="Proteomes" id="UP000007648"/>
    </source>
</evidence>
<feature type="coiled-coil region" evidence="1">
    <location>
        <begin position="237"/>
        <end position="264"/>
    </location>
</feature>
<dbReference type="InParanoid" id="A0A7N4PH91"/>
<accession>A0A7N4PH91</accession>